<name>A0A126QPW0_9BACT</name>
<dbReference type="Gene3D" id="2.70.70.10">
    <property type="entry name" value="Glucose Permease (Domain IIA)"/>
    <property type="match status" value="1"/>
</dbReference>
<evidence type="ECO:0000313" key="6">
    <source>
        <dbReference type="Proteomes" id="UP000295506"/>
    </source>
</evidence>
<evidence type="ECO:0000256" key="1">
    <source>
        <dbReference type="ARBA" id="ARBA00022729"/>
    </source>
</evidence>
<organism evidence="4 6">
    <name type="scientific">Pseudodesulfovibrio indicus</name>
    <dbReference type="NCBI Taxonomy" id="1716143"/>
    <lineage>
        <taxon>Bacteria</taxon>
        <taxon>Pseudomonadati</taxon>
        <taxon>Thermodesulfobacteriota</taxon>
        <taxon>Desulfovibrionia</taxon>
        <taxon>Desulfovibrionales</taxon>
        <taxon>Desulfovibrionaceae</taxon>
    </lineage>
</organism>
<dbReference type="GO" id="GO:0004222">
    <property type="term" value="F:metalloendopeptidase activity"/>
    <property type="evidence" value="ECO:0007669"/>
    <property type="project" value="TreeGrafter"/>
</dbReference>
<protein>
    <submittedName>
        <fullName evidence="4">Murein DD-endopeptidase MepM/ murein hydrolase activator NlpD</fullName>
    </submittedName>
    <submittedName>
        <fullName evidence="3">Peptidase M23</fullName>
    </submittedName>
</protein>
<dbReference type="EMBL" id="CP014206">
    <property type="protein sequence ID" value="AMK11991.1"/>
    <property type="molecule type" value="Genomic_DNA"/>
</dbReference>
<accession>A0A126QPW0</accession>
<dbReference type="SUPFAM" id="SSF51261">
    <property type="entry name" value="Duplicated hybrid motif"/>
    <property type="match status" value="1"/>
</dbReference>
<dbReference type="EMBL" id="SOBK01000009">
    <property type="protein sequence ID" value="TDT87266.1"/>
    <property type="molecule type" value="Genomic_DNA"/>
</dbReference>
<evidence type="ECO:0000313" key="5">
    <source>
        <dbReference type="Proteomes" id="UP000055611"/>
    </source>
</evidence>
<dbReference type="Proteomes" id="UP000055611">
    <property type="component" value="Chromosome"/>
</dbReference>
<reference evidence="4 6" key="2">
    <citation type="submission" date="2019-03" db="EMBL/GenBank/DDBJ databases">
        <title>Genomic Encyclopedia of Type Strains, Phase IV (KMG-IV): sequencing the most valuable type-strain genomes for metagenomic binning, comparative biology and taxonomic classification.</title>
        <authorList>
            <person name="Goeker M."/>
        </authorList>
    </citation>
    <scope>NUCLEOTIDE SEQUENCE [LARGE SCALE GENOMIC DNA]</scope>
    <source>
        <strain evidence="4 6">DSM 101483</strain>
    </source>
</reference>
<dbReference type="KEGG" id="dej:AWY79_13155"/>
<dbReference type="Pfam" id="PF01551">
    <property type="entry name" value="Peptidase_M23"/>
    <property type="match status" value="1"/>
</dbReference>
<proteinExistence type="predicted"/>
<keyword evidence="5" id="KW-1185">Reference proteome</keyword>
<sequence length="451" mass="49100">MNKDTSLNKKRSTPKLPLGGLLAVIILLALAAGLFMIFRDTTPPVVTITPDAQQLGKESIVTVTVQDPGSGLRSLDIYAVQNGQRSPLAVKAYPGGIMQDEETITLAKSNLAEGEFTIEVTARDASLYPFGAAGLVKLEKSYSLDLTPPRIYVESPVNNLNQGGAGLMIYALSEEAAKTGIQLGERFFPAYLQPGASGGRFLYYCMFAHPWDVPAQDFKPFIIAADSAGNSARRSFNYHTNPRAFRSDRINLSDGFMEKTIPEFQGLVPNEGSLLDQYLYINNEIRKQNRAKLVEFSRQTSPVMLWSGTFVRLPNAANRARFADARDYMYQGKKVDHQTHLGLDLASTQQAPVPAGNDGRVVYADFLGIYGNVVVIDHGLGLQSLYAHLSSVAVGPGDMVTKGQIIAHTGATGLAGGDHLHYGITVAGIPTQPIEWWDGTWIKHNITSKIQ</sequence>
<dbReference type="PANTHER" id="PTHR21666:SF289">
    <property type="entry name" value="L-ALA--D-GLU ENDOPEPTIDASE"/>
    <property type="match status" value="1"/>
</dbReference>
<dbReference type="PANTHER" id="PTHR21666">
    <property type="entry name" value="PEPTIDASE-RELATED"/>
    <property type="match status" value="1"/>
</dbReference>
<dbReference type="AlphaFoldDB" id="A0A126QPW0"/>
<dbReference type="CDD" id="cd12797">
    <property type="entry name" value="M23_peptidase"/>
    <property type="match status" value="1"/>
</dbReference>
<reference evidence="3 5" key="1">
    <citation type="journal article" date="2016" name="Front. Microbiol.">
        <title>Genome Sequence of the Piezophilic, Mesophilic Sulfate-Reducing Bacterium Desulfovibrio indicus J2T.</title>
        <authorList>
            <person name="Cao J."/>
            <person name="Maignien L."/>
            <person name="Shao Z."/>
            <person name="Alain K."/>
            <person name="Jebbar M."/>
        </authorList>
    </citation>
    <scope>NUCLEOTIDE SEQUENCE [LARGE SCALE GENOMIC DNA]</scope>
    <source>
        <strain evidence="3 5">J2</strain>
    </source>
</reference>
<evidence type="ECO:0000313" key="3">
    <source>
        <dbReference type="EMBL" id="AMK11991.1"/>
    </source>
</evidence>
<dbReference type="InterPro" id="IPR050570">
    <property type="entry name" value="Cell_wall_metabolism_enzyme"/>
</dbReference>
<keyword evidence="4" id="KW-0378">Hydrolase</keyword>
<dbReference type="Proteomes" id="UP000295506">
    <property type="component" value="Unassembled WGS sequence"/>
</dbReference>
<dbReference type="RefSeq" id="WP_078063777.1">
    <property type="nucleotide sequence ID" value="NZ_CP014206.1"/>
</dbReference>
<feature type="domain" description="M23ase beta-sheet core" evidence="2">
    <location>
        <begin position="339"/>
        <end position="433"/>
    </location>
</feature>
<dbReference type="InterPro" id="IPR016047">
    <property type="entry name" value="M23ase_b-sheet_dom"/>
</dbReference>
<evidence type="ECO:0000313" key="4">
    <source>
        <dbReference type="EMBL" id="TDT87266.1"/>
    </source>
</evidence>
<dbReference type="InterPro" id="IPR011055">
    <property type="entry name" value="Dup_hybrid_motif"/>
</dbReference>
<dbReference type="OrthoDB" id="9765786at2"/>
<evidence type="ECO:0000259" key="2">
    <source>
        <dbReference type="Pfam" id="PF01551"/>
    </source>
</evidence>
<keyword evidence="1" id="KW-0732">Signal</keyword>
<gene>
    <name evidence="3" type="ORF">AWY79_13155</name>
    <name evidence="4" type="ORF">EDC59_109153</name>
</gene>